<protein>
    <submittedName>
        <fullName evidence="10">(spotted green pufferfish) hypothetical protein</fullName>
    </submittedName>
    <submittedName>
        <fullName evidence="11">Hemoglobin, alpha embryonic 1.1</fullName>
    </submittedName>
</protein>
<dbReference type="FunFam" id="1.10.490.10:FF:000002">
    <property type="entry name" value="Hemoglobin subunit alpha"/>
    <property type="match status" value="1"/>
</dbReference>
<dbReference type="PRINTS" id="PR00612">
    <property type="entry name" value="ALPHAHAEM"/>
</dbReference>
<reference evidence="10 12" key="1">
    <citation type="journal article" date="2004" name="Nature">
        <title>Genome duplication in the teleost fish Tetraodon nigroviridis reveals the early vertebrate proto-karyotype.</title>
        <authorList>
            <person name="Jaillon O."/>
            <person name="Aury J.-M."/>
            <person name="Brunet F."/>
            <person name="Petit J.-L."/>
            <person name="Stange-Thomann N."/>
            <person name="Mauceli E."/>
            <person name="Bouneau L."/>
            <person name="Fischer C."/>
            <person name="Ozouf-Costaz C."/>
            <person name="Bernot A."/>
            <person name="Nicaud S."/>
            <person name="Jaffe D."/>
            <person name="Fisher S."/>
            <person name="Lutfalla G."/>
            <person name="Dossat C."/>
            <person name="Segurens B."/>
            <person name="Dasilva C."/>
            <person name="Salanoubat M."/>
            <person name="Levy M."/>
            <person name="Boudet N."/>
            <person name="Castellano S."/>
            <person name="Anthouard V."/>
            <person name="Jubin C."/>
            <person name="Castelli V."/>
            <person name="Katinka M."/>
            <person name="Vacherie B."/>
            <person name="Biemont C."/>
            <person name="Skalli Z."/>
            <person name="Cattolico L."/>
            <person name="Poulain J."/>
            <person name="De Berardinis V."/>
            <person name="Cruaud C."/>
            <person name="Duprat S."/>
            <person name="Brottier P."/>
            <person name="Coutanceau J.-P."/>
            <person name="Gouzy J."/>
            <person name="Parra G."/>
            <person name="Lardier G."/>
            <person name="Chapple C."/>
            <person name="McKernan K.J."/>
            <person name="McEwan P."/>
            <person name="Bosak S."/>
            <person name="Kellis M."/>
            <person name="Volff J.-N."/>
            <person name="Guigo R."/>
            <person name="Zody M.C."/>
            <person name="Mesirov J."/>
            <person name="Lindblad-Toh K."/>
            <person name="Birren B."/>
            <person name="Nusbaum C."/>
            <person name="Kahn D."/>
            <person name="Robinson-Rechavi M."/>
            <person name="Laudet V."/>
            <person name="Schachter V."/>
            <person name="Quetier F."/>
            <person name="Saurin W."/>
            <person name="Scarpelli C."/>
            <person name="Wincker P."/>
            <person name="Lander E.S."/>
            <person name="Weissenbach J."/>
            <person name="Roest Crollius H."/>
        </authorList>
    </citation>
    <scope>NUCLEOTIDE SEQUENCE [LARGE SCALE GENOMIC DNA]</scope>
</reference>
<dbReference type="GO" id="GO:0043177">
    <property type="term" value="F:organic acid binding"/>
    <property type="evidence" value="ECO:0007669"/>
    <property type="project" value="TreeGrafter"/>
</dbReference>
<evidence type="ECO:0000259" key="9">
    <source>
        <dbReference type="PROSITE" id="PS01033"/>
    </source>
</evidence>
<dbReference type="GO" id="GO:0004601">
    <property type="term" value="F:peroxidase activity"/>
    <property type="evidence" value="ECO:0007669"/>
    <property type="project" value="TreeGrafter"/>
</dbReference>
<dbReference type="PRINTS" id="PR00815">
    <property type="entry name" value="PIHAEM"/>
</dbReference>
<dbReference type="OrthoDB" id="8751793at2759"/>
<dbReference type="GO" id="GO:0005506">
    <property type="term" value="F:iron ion binding"/>
    <property type="evidence" value="ECO:0007669"/>
    <property type="project" value="InterPro"/>
</dbReference>
<dbReference type="PROSITE" id="PS01033">
    <property type="entry name" value="GLOBIN"/>
    <property type="match status" value="1"/>
</dbReference>
<dbReference type="InterPro" id="IPR050056">
    <property type="entry name" value="Hemoglobin_oxygen_transport"/>
</dbReference>
<reference evidence="10" key="2">
    <citation type="submission" date="2004-02" db="EMBL/GenBank/DDBJ databases">
        <authorList>
            <consortium name="Genoscope"/>
            <consortium name="Whitehead Institute Centre for Genome Research"/>
        </authorList>
    </citation>
    <scope>NUCLEOTIDE SEQUENCE</scope>
</reference>
<dbReference type="Gene3D" id="1.10.490.10">
    <property type="entry name" value="Globins"/>
    <property type="match status" value="1"/>
</dbReference>
<evidence type="ECO:0000256" key="7">
    <source>
        <dbReference type="ARBA" id="ARBA00023004"/>
    </source>
</evidence>
<evidence type="ECO:0000313" key="10">
    <source>
        <dbReference type="EMBL" id="CAG12202.1"/>
    </source>
</evidence>
<gene>
    <name evidence="10" type="ORF">GSTENG00034400001</name>
</gene>
<dbReference type="GO" id="GO:0005344">
    <property type="term" value="F:oxygen carrier activity"/>
    <property type="evidence" value="ECO:0007669"/>
    <property type="project" value="UniProtKB-KW"/>
</dbReference>
<dbReference type="GO" id="GO:0042744">
    <property type="term" value="P:hydrogen peroxide catabolic process"/>
    <property type="evidence" value="ECO:0007669"/>
    <property type="project" value="TreeGrafter"/>
</dbReference>
<dbReference type="EMBL" id="CAAE01015050">
    <property type="protein sequence ID" value="CAG12202.1"/>
    <property type="molecule type" value="Genomic_DNA"/>
</dbReference>
<dbReference type="InterPro" id="IPR012292">
    <property type="entry name" value="Globin/Proto"/>
</dbReference>
<dbReference type="OMA" id="MVKAFWA"/>
<dbReference type="STRING" id="99883.ENSTNIP00000021751"/>
<dbReference type="HOGENOM" id="CLU_003827_10_2_1"/>
<dbReference type="GO" id="GO:0005833">
    <property type="term" value="C:hemoglobin complex"/>
    <property type="evidence" value="ECO:0007669"/>
    <property type="project" value="InterPro"/>
</dbReference>
<dbReference type="Ensembl" id="ENSTNIT00000021986.1">
    <property type="protein sequence ID" value="ENSTNIP00000021751.1"/>
    <property type="gene ID" value="ENSTNIG00000018577.1"/>
</dbReference>
<keyword evidence="12" id="KW-1185">Reference proteome</keyword>
<dbReference type="Pfam" id="PF00042">
    <property type="entry name" value="Globin"/>
    <property type="match status" value="1"/>
</dbReference>
<dbReference type="CDD" id="cd08927">
    <property type="entry name" value="Hb-alpha-like"/>
    <property type="match status" value="1"/>
</dbReference>
<dbReference type="GO" id="GO:0031720">
    <property type="term" value="F:haptoglobin binding"/>
    <property type="evidence" value="ECO:0007669"/>
    <property type="project" value="TreeGrafter"/>
</dbReference>
<evidence type="ECO:0000256" key="8">
    <source>
        <dbReference type="RuleBase" id="RU000356"/>
    </source>
</evidence>
<dbReference type="SUPFAM" id="SSF46458">
    <property type="entry name" value="Globin-like"/>
    <property type="match status" value="1"/>
</dbReference>
<evidence type="ECO:0000256" key="3">
    <source>
        <dbReference type="ARBA" id="ARBA00022617"/>
    </source>
</evidence>
<organism evidence="10">
    <name type="scientific">Tetraodon nigroviridis</name>
    <name type="common">Spotted green pufferfish</name>
    <name type="synonym">Chelonodon nigroviridis</name>
    <dbReference type="NCBI Taxonomy" id="99883"/>
    <lineage>
        <taxon>Eukaryota</taxon>
        <taxon>Metazoa</taxon>
        <taxon>Chordata</taxon>
        <taxon>Craniata</taxon>
        <taxon>Vertebrata</taxon>
        <taxon>Euteleostomi</taxon>
        <taxon>Actinopterygii</taxon>
        <taxon>Neopterygii</taxon>
        <taxon>Teleostei</taxon>
        <taxon>Neoteleostei</taxon>
        <taxon>Acanthomorphata</taxon>
        <taxon>Eupercaria</taxon>
        <taxon>Tetraodontiformes</taxon>
        <taxon>Tetradontoidea</taxon>
        <taxon>Tetraodontidae</taxon>
        <taxon>Tetraodon</taxon>
    </lineage>
</organism>
<dbReference type="GO" id="GO:0031838">
    <property type="term" value="C:haptoglobin-hemoglobin complex"/>
    <property type="evidence" value="ECO:0007669"/>
    <property type="project" value="TreeGrafter"/>
</dbReference>
<dbReference type="GO" id="GO:0020037">
    <property type="term" value="F:heme binding"/>
    <property type="evidence" value="ECO:0007669"/>
    <property type="project" value="InterPro"/>
</dbReference>
<keyword evidence="3 8" id="KW-0349">Heme</keyword>
<dbReference type="GeneTree" id="ENSGT00940000163288"/>
<dbReference type="Proteomes" id="UP000007303">
    <property type="component" value="Unassembled WGS sequence"/>
</dbReference>
<dbReference type="KEGG" id="tng:GSTEN00034400G001"/>
<keyword evidence="6" id="KW-0007">Acetylation</keyword>
<feature type="domain" description="Globin" evidence="9">
    <location>
        <begin position="2"/>
        <end position="143"/>
    </location>
</feature>
<dbReference type="PANTHER" id="PTHR11442:SF41">
    <property type="entry name" value="HEMOGLOBIN SUBUNIT ZETA"/>
    <property type="match status" value="1"/>
</dbReference>
<reference evidence="11" key="3">
    <citation type="submission" date="2025-05" db="UniProtKB">
        <authorList>
            <consortium name="Ensembl"/>
        </authorList>
    </citation>
    <scope>IDENTIFICATION</scope>
</reference>
<evidence type="ECO:0000256" key="4">
    <source>
        <dbReference type="ARBA" id="ARBA00022621"/>
    </source>
</evidence>
<dbReference type="InterPro" id="IPR009050">
    <property type="entry name" value="Globin-like_sf"/>
</dbReference>
<keyword evidence="2 8" id="KW-0813">Transport</keyword>
<dbReference type="PANTHER" id="PTHR11442">
    <property type="entry name" value="HEMOGLOBIN FAMILY MEMBER"/>
    <property type="match status" value="1"/>
</dbReference>
<keyword evidence="7" id="KW-0408">Iron</keyword>
<dbReference type="GO" id="GO:0019825">
    <property type="term" value="F:oxygen binding"/>
    <property type="evidence" value="ECO:0007669"/>
    <property type="project" value="InterPro"/>
</dbReference>
<sequence>MSLNANDKKVITTFWGKASAQADAIGSDALGRLLLAYPQTKTYFSHWKDLSPGSSDVKRHGALIMGGVTEAVTKIDNLSTGLLELSELHAFTLRVDPANFKLFAHAIIVAIAIRFPGDFTPEVHMAMDKFFAAVARAMSEKYR</sequence>
<evidence type="ECO:0000256" key="1">
    <source>
        <dbReference type="ARBA" id="ARBA00008705"/>
    </source>
</evidence>
<accession>Q4RHD0</accession>
<dbReference type="AlphaFoldDB" id="Q4RHD0"/>
<name>Q4RHD0_TETNG</name>
<evidence type="ECO:0000256" key="6">
    <source>
        <dbReference type="ARBA" id="ARBA00022990"/>
    </source>
</evidence>
<dbReference type="GO" id="GO:0072562">
    <property type="term" value="C:blood microparticle"/>
    <property type="evidence" value="ECO:0007669"/>
    <property type="project" value="TreeGrafter"/>
</dbReference>
<dbReference type="InterPro" id="IPR002339">
    <property type="entry name" value="Hemoglobin_pi"/>
</dbReference>
<evidence type="ECO:0000313" key="11">
    <source>
        <dbReference type="Ensembl" id="ENSTNIP00000021751.1"/>
    </source>
</evidence>
<dbReference type="InterPro" id="IPR000971">
    <property type="entry name" value="Globin"/>
</dbReference>
<keyword evidence="4 8" id="KW-0561">Oxygen transport</keyword>
<comment type="similarity">
    <text evidence="1 8">Belongs to the globin family.</text>
</comment>
<evidence type="ECO:0000256" key="2">
    <source>
        <dbReference type="ARBA" id="ARBA00022448"/>
    </source>
</evidence>
<dbReference type="InterPro" id="IPR002338">
    <property type="entry name" value="Hemoglobin_a-typ"/>
</dbReference>
<keyword evidence="5" id="KW-0479">Metal-binding</keyword>
<evidence type="ECO:0000313" key="12">
    <source>
        <dbReference type="Proteomes" id="UP000007303"/>
    </source>
</evidence>
<proteinExistence type="inferred from homology"/>
<evidence type="ECO:0000256" key="5">
    <source>
        <dbReference type="ARBA" id="ARBA00022723"/>
    </source>
</evidence>